<keyword evidence="1" id="KW-1133">Transmembrane helix</keyword>
<dbReference type="Gene3D" id="3.40.1690.20">
    <property type="match status" value="1"/>
</dbReference>
<name>A0A4Y2C610_ARAVE</name>
<protein>
    <recommendedName>
        <fullName evidence="4">Peptidase M41 FtsH extracellular domain-containing protein</fullName>
    </recommendedName>
</protein>
<comment type="caution">
    <text evidence="2">The sequence shown here is derived from an EMBL/GenBank/DDBJ whole genome shotgun (WGS) entry which is preliminary data.</text>
</comment>
<dbReference type="EMBL" id="BGPR01162153">
    <property type="protein sequence ID" value="GBL99900.1"/>
    <property type="molecule type" value="Genomic_DNA"/>
</dbReference>
<dbReference type="AlphaFoldDB" id="A0A4Y2C610"/>
<accession>A0A4Y2C610</accession>
<feature type="transmembrane region" description="Helical" evidence="1">
    <location>
        <begin position="6"/>
        <end position="28"/>
    </location>
</feature>
<evidence type="ECO:0008006" key="4">
    <source>
        <dbReference type="Google" id="ProtNLM"/>
    </source>
</evidence>
<evidence type="ECO:0000313" key="3">
    <source>
        <dbReference type="Proteomes" id="UP000499080"/>
    </source>
</evidence>
<evidence type="ECO:0000256" key="1">
    <source>
        <dbReference type="SAM" id="Phobius"/>
    </source>
</evidence>
<feature type="non-terminal residue" evidence="2">
    <location>
        <position position="1"/>
    </location>
</feature>
<gene>
    <name evidence="2" type="ORF">AVEN_72574_1</name>
</gene>
<proteinExistence type="predicted"/>
<keyword evidence="1" id="KW-0472">Membrane</keyword>
<reference evidence="2 3" key="1">
    <citation type="journal article" date="2019" name="Sci. Rep.">
        <title>Orb-weaving spider Araneus ventricosus genome elucidates the spidroin gene catalogue.</title>
        <authorList>
            <person name="Kono N."/>
            <person name="Nakamura H."/>
            <person name="Ohtoshi R."/>
            <person name="Moran D.A.P."/>
            <person name="Shinohara A."/>
            <person name="Yoshida Y."/>
            <person name="Fujiwara M."/>
            <person name="Mori M."/>
            <person name="Tomita M."/>
            <person name="Arakawa K."/>
        </authorList>
    </citation>
    <scope>NUCLEOTIDE SEQUENCE [LARGE SCALE GENOMIC DNA]</scope>
</reference>
<dbReference type="OrthoDB" id="8122343at2759"/>
<dbReference type="Proteomes" id="UP000499080">
    <property type="component" value="Unassembled WGS sequence"/>
</dbReference>
<sequence>ESKTSLLAKSIIWLMMAYIAVTLLSLSFPNSNQPEVLRFVSWHEFLYHILAKGEVEEVVVNPEMDLVTIYVHDGAIIKGRRVMPVFLSCFT</sequence>
<evidence type="ECO:0000313" key="2">
    <source>
        <dbReference type="EMBL" id="GBL99900.1"/>
    </source>
</evidence>
<keyword evidence="1" id="KW-0812">Transmembrane</keyword>
<keyword evidence="3" id="KW-1185">Reference proteome</keyword>
<organism evidence="2 3">
    <name type="scientific">Araneus ventricosus</name>
    <name type="common">Orbweaver spider</name>
    <name type="synonym">Epeira ventricosa</name>
    <dbReference type="NCBI Taxonomy" id="182803"/>
    <lineage>
        <taxon>Eukaryota</taxon>
        <taxon>Metazoa</taxon>
        <taxon>Ecdysozoa</taxon>
        <taxon>Arthropoda</taxon>
        <taxon>Chelicerata</taxon>
        <taxon>Arachnida</taxon>
        <taxon>Araneae</taxon>
        <taxon>Araneomorphae</taxon>
        <taxon>Entelegynae</taxon>
        <taxon>Araneoidea</taxon>
        <taxon>Araneidae</taxon>
        <taxon>Araneus</taxon>
    </lineage>
</organism>